<sequence>MTVARSGGPGHPASCASSGFTLVELLTAIAVLAILLAIGIPSFRLYLLSSQRSAASTQLYGALAQARSEAIARNTEISVFPRSSGADLACGSSDQDWNNGWLVGASCDQDFIAVFDAVGAGVSVIPATDITRVVYRASGRTSGNVCFMIEPDSEKLQPREVSTQLSGRVSLRETDTPCAG</sequence>
<keyword evidence="3" id="KW-1003">Cell membrane</keyword>
<dbReference type="PROSITE" id="PS00409">
    <property type="entry name" value="PROKAR_NTER_METHYL"/>
    <property type="match status" value="1"/>
</dbReference>
<evidence type="ECO:0000256" key="10">
    <source>
        <dbReference type="ARBA" id="ARBA00030775"/>
    </source>
</evidence>
<keyword evidence="6 12" id="KW-0812">Transmembrane</keyword>
<evidence type="ECO:0000256" key="9">
    <source>
        <dbReference type="ARBA" id="ARBA00025772"/>
    </source>
</evidence>
<keyword evidence="7 12" id="KW-1133">Transmembrane helix</keyword>
<feature type="region of interest" description="Disordered" evidence="11">
    <location>
        <begin position="158"/>
        <end position="180"/>
    </location>
</feature>
<accession>A0ABU2WEN3</accession>
<evidence type="ECO:0000256" key="12">
    <source>
        <dbReference type="SAM" id="Phobius"/>
    </source>
</evidence>
<dbReference type="NCBIfam" id="TIGR02532">
    <property type="entry name" value="IV_pilin_GFxxxE"/>
    <property type="match status" value="1"/>
</dbReference>
<evidence type="ECO:0000259" key="13">
    <source>
        <dbReference type="Pfam" id="PF12019"/>
    </source>
</evidence>
<protein>
    <recommendedName>
        <fullName evidence="2">Type II secretion system protein H</fullName>
    </recommendedName>
    <alternativeName>
        <fullName evidence="10">General secretion pathway protein H</fullName>
    </alternativeName>
</protein>
<evidence type="ECO:0000256" key="1">
    <source>
        <dbReference type="ARBA" id="ARBA00004377"/>
    </source>
</evidence>
<dbReference type="Proteomes" id="UP001254608">
    <property type="component" value="Unassembled WGS sequence"/>
</dbReference>
<comment type="caution">
    <text evidence="14">The sequence shown here is derived from an EMBL/GenBank/DDBJ whole genome shotgun (WGS) entry which is preliminary data.</text>
</comment>
<dbReference type="InterPro" id="IPR012902">
    <property type="entry name" value="N_methyl_site"/>
</dbReference>
<feature type="domain" description="General secretion pathway GspH" evidence="13">
    <location>
        <begin position="56"/>
        <end position="150"/>
    </location>
</feature>
<dbReference type="InterPro" id="IPR045584">
    <property type="entry name" value="Pilin-like"/>
</dbReference>
<comment type="similarity">
    <text evidence="9">Belongs to the GSP H family.</text>
</comment>
<dbReference type="Pfam" id="PF12019">
    <property type="entry name" value="GspH"/>
    <property type="match status" value="1"/>
</dbReference>
<gene>
    <name evidence="14" type="ORF">RM530_02935</name>
</gene>
<dbReference type="SUPFAM" id="SSF54523">
    <property type="entry name" value="Pili subunits"/>
    <property type="match status" value="1"/>
</dbReference>
<dbReference type="RefSeq" id="WP_311363717.1">
    <property type="nucleotide sequence ID" value="NZ_JAVRIC010000003.1"/>
</dbReference>
<keyword evidence="8 12" id="KW-0472">Membrane</keyword>
<dbReference type="Gene3D" id="3.55.40.10">
    <property type="entry name" value="minor pseudopilin epsh domain"/>
    <property type="match status" value="1"/>
</dbReference>
<evidence type="ECO:0000256" key="5">
    <source>
        <dbReference type="ARBA" id="ARBA00022519"/>
    </source>
</evidence>
<evidence type="ECO:0000256" key="8">
    <source>
        <dbReference type="ARBA" id="ARBA00023136"/>
    </source>
</evidence>
<keyword evidence="4" id="KW-0488">Methylation</keyword>
<evidence type="ECO:0000256" key="11">
    <source>
        <dbReference type="SAM" id="MobiDB-lite"/>
    </source>
</evidence>
<name>A0ABU2WEN3_9GAMM</name>
<keyword evidence="5" id="KW-0997">Cell inner membrane</keyword>
<evidence type="ECO:0000313" key="15">
    <source>
        <dbReference type="Proteomes" id="UP001254608"/>
    </source>
</evidence>
<comment type="subcellular location">
    <subcellularLocation>
        <location evidence="1">Cell inner membrane</location>
        <topology evidence="1">Single-pass membrane protein</topology>
    </subcellularLocation>
</comment>
<keyword evidence="15" id="KW-1185">Reference proteome</keyword>
<evidence type="ECO:0000256" key="7">
    <source>
        <dbReference type="ARBA" id="ARBA00022989"/>
    </source>
</evidence>
<feature type="compositionally biased region" description="Basic and acidic residues" evidence="11">
    <location>
        <begin position="170"/>
        <end position="180"/>
    </location>
</feature>
<evidence type="ECO:0000313" key="14">
    <source>
        <dbReference type="EMBL" id="MDT0496323.1"/>
    </source>
</evidence>
<evidence type="ECO:0000256" key="6">
    <source>
        <dbReference type="ARBA" id="ARBA00022692"/>
    </source>
</evidence>
<reference evidence="14 15" key="1">
    <citation type="submission" date="2023-09" db="EMBL/GenBank/DDBJ databases">
        <authorList>
            <person name="Rey-Velasco X."/>
        </authorList>
    </citation>
    <scope>NUCLEOTIDE SEQUENCE [LARGE SCALE GENOMIC DNA]</scope>
    <source>
        <strain evidence="14 15">W345</strain>
    </source>
</reference>
<evidence type="ECO:0000256" key="3">
    <source>
        <dbReference type="ARBA" id="ARBA00022475"/>
    </source>
</evidence>
<dbReference type="InterPro" id="IPR022346">
    <property type="entry name" value="T2SS_GspH"/>
</dbReference>
<organism evidence="14 15">
    <name type="scientific">Banduia mediterranea</name>
    <dbReference type="NCBI Taxonomy" id="3075609"/>
    <lineage>
        <taxon>Bacteria</taxon>
        <taxon>Pseudomonadati</taxon>
        <taxon>Pseudomonadota</taxon>
        <taxon>Gammaproteobacteria</taxon>
        <taxon>Nevskiales</taxon>
        <taxon>Algiphilaceae</taxon>
        <taxon>Banduia</taxon>
    </lineage>
</organism>
<evidence type="ECO:0000256" key="4">
    <source>
        <dbReference type="ARBA" id="ARBA00022481"/>
    </source>
</evidence>
<proteinExistence type="inferred from homology"/>
<dbReference type="EMBL" id="JAVRIC010000003">
    <property type="protein sequence ID" value="MDT0496323.1"/>
    <property type="molecule type" value="Genomic_DNA"/>
</dbReference>
<feature type="transmembrane region" description="Helical" evidence="12">
    <location>
        <begin position="20"/>
        <end position="43"/>
    </location>
</feature>
<evidence type="ECO:0000256" key="2">
    <source>
        <dbReference type="ARBA" id="ARBA00021549"/>
    </source>
</evidence>
<dbReference type="Pfam" id="PF07963">
    <property type="entry name" value="N_methyl"/>
    <property type="match status" value="1"/>
</dbReference>